<gene>
    <name evidence="3" type="ORF">OKW52_09830</name>
</gene>
<organism evidence="3 4">
    <name type="scientific">Pararhodobacter zhoushanensis</name>
    <dbReference type="NCBI Taxonomy" id="2479545"/>
    <lineage>
        <taxon>Bacteria</taxon>
        <taxon>Pseudomonadati</taxon>
        <taxon>Pseudomonadota</taxon>
        <taxon>Alphaproteobacteria</taxon>
        <taxon>Rhodobacterales</taxon>
        <taxon>Paracoccaceae</taxon>
        <taxon>Pararhodobacter</taxon>
    </lineage>
</organism>
<name>A0ABT3GYA4_9RHOB</name>
<reference evidence="3 4" key="1">
    <citation type="submission" date="2022-10" db="EMBL/GenBank/DDBJ databases">
        <title>Pararhodobacter sp. nov., isolated from marine algae.</title>
        <authorList>
            <person name="Choi B.J."/>
            <person name="Kim J.M."/>
            <person name="Lee J.K."/>
            <person name="Choi D.G."/>
            <person name="Jeon C.O."/>
        </authorList>
    </citation>
    <scope>NUCLEOTIDE SEQUENCE [LARGE SCALE GENOMIC DNA]</scope>
    <source>
        <strain evidence="3 4">ZQ420</strain>
    </source>
</reference>
<evidence type="ECO:0000313" key="3">
    <source>
        <dbReference type="EMBL" id="MCW1932546.1"/>
    </source>
</evidence>
<dbReference type="RefSeq" id="WP_264505537.1">
    <property type="nucleotide sequence ID" value="NZ_JAPDFL010000001.1"/>
</dbReference>
<proteinExistence type="predicted"/>
<dbReference type="InterPro" id="IPR036465">
    <property type="entry name" value="vWFA_dom_sf"/>
</dbReference>
<accession>A0ABT3GYA4</accession>
<evidence type="ECO:0000313" key="4">
    <source>
        <dbReference type="Proteomes" id="UP001208938"/>
    </source>
</evidence>
<feature type="signal peptide" evidence="1">
    <location>
        <begin position="1"/>
        <end position="23"/>
    </location>
</feature>
<sequence>MSKTLLRFAASSLALACAVSAQAQTTPITPRTMIVMDGSGSMWGQIDGVPKLEIARSVVGEVLAGMAPDATLGLIGYGHRRRGDCSDIEVMVEPAAGTAGQISQAVNAMRFQGRTPLTDAVRRAAEALRYSEDPATVVLVTDGIETCEADPCALGRELDASGVNFTAHVVGFGLSAEEGAQVACLAEETGGQYFQADDAAALTRALTQTLAAPAAAPAVEPVPAPVVEPAAAPPAPCPCPRPACRPR</sequence>
<evidence type="ECO:0000256" key="1">
    <source>
        <dbReference type="SAM" id="SignalP"/>
    </source>
</evidence>
<dbReference type="Pfam" id="PF13519">
    <property type="entry name" value="VWA_2"/>
    <property type="match status" value="1"/>
</dbReference>
<dbReference type="SMART" id="SM00327">
    <property type="entry name" value="VWA"/>
    <property type="match status" value="1"/>
</dbReference>
<dbReference type="SUPFAM" id="SSF53300">
    <property type="entry name" value="vWA-like"/>
    <property type="match status" value="1"/>
</dbReference>
<dbReference type="Gene3D" id="3.40.50.410">
    <property type="entry name" value="von Willebrand factor, type A domain"/>
    <property type="match status" value="1"/>
</dbReference>
<dbReference type="PROSITE" id="PS50234">
    <property type="entry name" value="VWFA"/>
    <property type="match status" value="1"/>
</dbReference>
<dbReference type="EMBL" id="JAPDFL010000001">
    <property type="protein sequence ID" value="MCW1932546.1"/>
    <property type="molecule type" value="Genomic_DNA"/>
</dbReference>
<feature type="domain" description="VWFA" evidence="2">
    <location>
        <begin position="31"/>
        <end position="210"/>
    </location>
</feature>
<dbReference type="Proteomes" id="UP001208938">
    <property type="component" value="Unassembled WGS sequence"/>
</dbReference>
<protein>
    <submittedName>
        <fullName evidence="3">VWA domain-containing protein</fullName>
    </submittedName>
</protein>
<evidence type="ECO:0000259" key="2">
    <source>
        <dbReference type="PROSITE" id="PS50234"/>
    </source>
</evidence>
<dbReference type="InterPro" id="IPR002035">
    <property type="entry name" value="VWF_A"/>
</dbReference>
<keyword evidence="1" id="KW-0732">Signal</keyword>
<keyword evidence="4" id="KW-1185">Reference proteome</keyword>
<feature type="chain" id="PRO_5046271059" evidence="1">
    <location>
        <begin position="24"/>
        <end position="247"/>
    </location>
</feature>
<comment type="caution">
    <text evidence="3">The sequence shown here is derived from an EMBL/GenBank/DDBJ whole genome shotgun (WGS) entry which is preliminary data.</text>
</comment>